<evidence type="ECO:0000313" key="3">
    <source>
        <dbReference type="Proteomes" id="UP000051330"/>
    </source>
</evidence>
<protein>
    <recommendedName>
        <fullName evidence="4">DUF5082 domain-containing protein</fullName>
    </recommendedName>
</protein>
<name>A0A0R1N4J0_9LACO</name>
<keyword evidence="3" id="KW-1185">Reference proteome</keyword>
<evidence type="ECO:0000256" key="1">
    <source>
        <dbReference type="SAM" id="Coils"/>
    </source>
</evidence>
<dbReference type="Proteomes" id="UP000051330">
    <property type="component" value="Unassembled WGS sequence"/>
</dbReference>
<dbReference type="STRING" id="1423792.FD09_GL000565"/>
<feature type="coiled-coil region" evidence="1">
    <location>
        <begin position="4"/>
        <end position="31"/>
    </location>
</feature>
<dbReference type="EMBL" id="AZEC01000011">
    <property type="protein sequence ID" value="KRL11643.1"/>
    <property type="molecule type" value="Genomic_DNA"/>
</dbReference>
<dbReference type="RefSeq" id="WP_057821312.1">
    <property type="nucleotide sequence ID" value="NZ_AZEC01000011.1"/>
</dbReference>
<dbReference type="AlphaFoldDB" id="A0A0R1N4J0"/>
<evidence type="ECO:0008006" key="4">
    <source>
        <dbReference type="Google" id="ProtNLM"/>
    </source>
</evidence>
<reference evidence="2 3" key="1">
    <citation type="journal article" date="2015" name="Genome Announc.">
        <title>Expanding the biotechnology potential of lactobacilli through comparative genomics of 213 strains and associated genera.</title>
        <authorList>
            <person name="Sun Z."/>
            <person name="Harris H.M."/>
            <person name="McCann A."/>
            <person name="Guo C."/>
            <person name="Argimon S."/>
            <person name="Zhang W."/>
            <person name="Yang X."/>
            <person name="Jeffery I.B."/>
            <person name="Cooney J.C."/>
            <person name="Kagawa T.F."/>
            <person name="Liu W."/>
            <person name="Song Y."/>
            <person name="Salvetti E."/>
            <person name="Wrobel A."/>
            <person name="Rasinkangas P."/>
            <person name="Parkhill J."/>
            <person name="Rea M.C."/>
            <person name="O'Sullivan O."/>
            <person name="Ritari J."/>
            <person name="Douillard F.P."/>
            <person name="Paul Ross R."/>
            <person name="Yang R."/>
            <person name="Briner A.E."/>
            <person name="Felis G.E."/>
            <person name="de Vos W.M."/>
            <person name="Barrangou R."/>
            <person name="Klaenhammer T.R."/>
            <person name="Caufield P.W."/>
            <person name="Cui Y."/>
            <person name="Zhang H."/>
            <person name="O'Toole P.W."/>
        </authorList>
    </citation>
    <scope>NUCLEOTIDE SEQUENCE [LARGE SCALE GENOMIC DNA]</scope>
    <source>
        <strain evidence="2 3">DSM 12744</strain>
    </source>
</reference>
<comment type="caution">
    <text evidence="2">The sequence shown here is derived from an EMBL/GenBank/DDBJ whole genome shotgun (WGS) entry which is preliminary data.</text>
</comment>
<organism evidence="2 3">
    <name type="scientific">Schleiferilactobacillus perolens DSM 12744</name>
    <dbReference type="NCBI Taxonomy" id="1423792"/>
    <lineage>
        <taxon>Bacteria</taxon>
        <taxon>Bacillati</taxon>
        <taxon>Bacillota</taxon>
        <taxon>Bacilli</taxon>
        <taxon>Lactobacillales</taxon>
        <taxon>Lactobacillaceae</taxon>
        <taxon>Schleiferilactobacillus</taxon>
    </lineage>
</organism>
<keyword evidence="1" id="KW-0175">Coiled coil</keyword>
<evidence type="ECO:0000313" key="2">
    <source>
        <dbReference type="EMBL" id="KRL11643.1"/>
    </source>
</evidence>
<sequence length="125" mass="13984">MGLLEGVEAAAKDLAKRMQDVSDENAAIDRRNAIRAEKIARLEAALSQINELFGEWNAVKISSLDHASPNVWAGDHYQQDYLQALHNTEDHQQTTTQDISAVQYDIQDAIVTLQSQNETHVLLPF</sequence>
<gene>
    <name evidence="2" type="ORF">FD09_GL000565</name>
</gene>
<accession>A0A0R1N4J0</accession>
<dbReference type="PATRIC" id="fig|1423792.3.peg.576"/>
<proteinExistence type="predicted"/>